<dbReference type="GO" id="GO:0004401">
    <property type="term" value="F:histidinol-phosphatase activity"/>
    <property type="evidence" value="ECO:0007669"/>
    <property type="project" value="UniProtKB-EC"/>
</dbReference>
<keyword evidence="5 10" id="KW-0479">Metal-binding</keyword>
<evidence type="ECO:0000256" key="8">
    <source>
        <dbReference type="ARBA" id="ARBA00049158"/>
    </source>
</evidence>
<comment type="catalytic activity">
    <reaction evidence="1 11">
        <text>a myo-inositol phosphate + H2O = myo-inositol + phosphate</text>
        <dbReference type="Rhea" id="RHEA:24056"/>
        <dbReference type="ChEBI" id="CHEBI:15377"/>
        <dbReference type="ChEBI" id="CHEBI:17268"/>
        <dbReference type="ChEBI" id="CHEBI:43474"/>
        <dbReference type="ChEBI" id="CHEBI:84139"/>
        <dbReference type="EC" id="3.1.3.25"/>
    </reaction>
</comment>
<evidence type="ECO:0000313" key="13">
    <source>
        <dbReference type="Proteomes" id="UP000225108"/>
    </source>
</evidence>
<dbReference type="PANTHER" id="PTHR20854:SF4">
    <property type="entry name" value="INOSITOL-1-MONOPHOSPHATASE-RELATED"/>
    <property type="match status" value="1"/>
</dbReference>
<dbReference type="SUPFAM" id="SSF56655">
    <property type="entry name" value="Carbohydrate phosphatase"/>
    <property type="match status" value="1"/>
</dbReference>
<dbReference type="PANTHER" id="PTHR20854">
    <property type="entry name" value="INOSITOL MONOPHOSPHATASE"/>
    <property type="match status" value="1"/>
</dbReference>
<feature type="binding site" evidence="10">
    <location>
        <position position="92"/>
    </location>
    <ligand>
        <name>Mg(2+)</name>
        <dbReference type="ChEBI" id="CHEBI:18420"/>
        <label>1</label>
        <note>catalytic</note>
    </ligand>
</feature>
<proteinExistence type="inferred from homology"/>
<feature type="binding site" evidence="10">
    <location>
        <position position="73"/>
    </location>
    <ligand>
        <name>Mg(2+)</name>
        <dbReference type="ChEBI" id="CHEBI:18420"/>
        <label>1</label>
        <note>catalytic</note>
    </ligand>
</feature>
<dbReference type="AlphaFoldDB" id="A0A2G3PPS5"/>
<protein>
    <recommendedName>
        <fullName evidence="11">Inositol-1-monophosphatase</fullName>
        <ecNumber evidence="11">3.1.3.25</ecNumber>
    </recommendedName>
</protein>
<dbReference type="PRINTS" id="PR00377">
    <property type="entry name" value="IMPHPHTASES"/>
</dbReference>
<evidence type="ECO:0000256" key="1">
    <source>
        <dbReference type="ARBA" id="ARBA00001033"/>
    </source>
</evidence>
<dbReference type="FunFam" id="3.30.540.10:FF:000003">
    <property type="entry name" value="Inositol-1-monophosphatase"/>
    <property type="match status" value="1"/>
</dbReference>
<dbReference type="EMBL" id="PEBD01000004">
    <property type="protein sequence ID" value="PHV67859.1"/>
    <property type="molecule type" value="Genomic_DNA"/>
</dbReference>
<gene>
    <name evidence="12" type="ORF">CSW57_00715</name>
</gene>
<dbReference type="EC" id="3.1.3.25" evidence="11"/>
<feature type="binding site" evidence="10">
    <location>
        <position position="89"/>
    </location>
    <ligand>
        <name>Mg(2+)</name>
        <dbReference type="ChEBI" id="CHEBI:18420"/>
        <label>1</label>
        <note>catalytic</note>
    </ligand>
</feature>
<evidence type="ECO:0000313" key="12">
    <source>
        <dbReference type="EMBL" id="PHV67859.1"/>
    </source>
</evidence>
<dbReference type="InterPro" id="IPR020583">
    <property type="entry name" value="Inositol_monoP_metal-BS"/>
</dbReference>
<sequence length="270" mass="28748">MTAGGRDDLLTIAKDAAREGERVAMEWFHQLDRLSVEEKAGPGDLVSQADRDTEDAIRATLNKARPQDAIFGEETGRSDGASDIEWLVDPIDGTTNYLYGRADWAVSVAARRLSDKAIVAAAVSEPVLGRLTAASLGQGTWVEGTRMTILDSVDLERVLIEVNFGRAEQKPFAGRMIDGLIPHVRDVRRGGSAACALAQVATGRANAAWLPGLQPWDGAAGLLLVHEAGGTVGDSTRESPGAWPESGDVLAAGPQLWKSLQQLLICAPQM</sequence>
<dbReference type="Gene3D" id="3.40.190.80">
    <property type="match status" value="1"/>
</dbReference>
<evidence type="ECO:0000256" key="2">
    <source>
        <dbReference type="ARBA" id="ARBA00001946"/>
    </source>
</evidence>
<dbReference type="GO" id="GO:0046854">
    <property type="term" value="P:phosphatidylinositol phosphate biosynthetic process"/>
    <property type="evidence" value="ECO:0007669"/>
    <property type="project" value="InterPro"/>
</dbReference>
<dbReference type="GO" id="GO:0007165">
    <property type="term" value="P:signal transduction"/>
    <property type="evidence" value="ECO:0007669"/>
    <property type="project" value="TreeGrafter"/>
</dbReference>
<dbReference type="RefSeq" id="WP_099381040.1">
    <property type="nucleotide sequence ID" value="NZ_PEBD01000004.1"/>
</dbReference>
<evidence type="ECO:0000256" key="10">
    <source>
        <dbReference type="PIRSR" id="PIRSR600760-2"/>
    </source>
</evidence>
<evidence type="ECO:0000256" key="9">
    <source>
        <dbReference type="ARBA" id="ARBA00053547"/>
    </source>
</evidence>
<dbReference type="Pfam" id="PF00459">
    <property type="entry name" value="Inositol_P"/>
    <property type="match status" value="1"/>
</dbReference>
<dbReference type="InterPro" id="IPR000760">
    <property type="entry name" value="Inositol_monophosphatase-like"/>
</dbReference>
<dbReference type="PROSITE" id="PS00629">
    <property type="entry name" value="IMP_1"/>
    <property type="match status" value="1"/>
</dbReference>
<accession>A0A2G3PPS5</accession>
<dbReference type="PROSITE" id="PS00630">
    <property type="entry name" value="IMP_2"/>
    <property type="match status" value="1"/>
</dbReference>
<comment type="cofactor">
    <cofactor evidence="2 10 11">
        <name>Mg(2+)</name>
        <dbReference type="ChEBI" id="CHEBI:18420"/>
    </cofactor>
</comment>
<dbReference type="Proteomes" id="UP000225108">
    <property type="component" value="Unassembled WGS sequence"/>
</dbReference>
<dbReference type="GO" id="GO:0046872">
    <property type="term" value="F:metal ion binding"/>
    <property type="evidence" value="ECO:0007669"/>
    <property type="project" value="UniProtKB-KW"/>
</dbReference>
<comment type="pathway">
    <text evidence="3">Amino-acid biosynthesis; L-histidine biosynthesis; L-histidine from 5-phospho-alpha-D-ribose 1-diphosphate: step 8/9.</text>
</comment>
<reference evidence="12 13" key="1">
    <citation type="submission" date="2017-10" db="EMBL/GenBank/DDBJ databases">
        <title>The draft genome sequence of Williamsia sp. BULT 1.1 isolated from the semi-arid grassland soils from South Africa.</title>
        <authorList>
            <person name="Kabwe M.H."/>
            <person name="Govender N."/>
            <person name="Mutseka Lunga P."/>
            <person name="Vikram S."/>
            <person name="Makhalanyane T.P."/>
        </authorList>
    </citation>
    <scope>NUCLEOTIDE SEQUENCE [LARGE SCALE GENOMIC DNA]</scope>
    <source>
        <strain evidence="12 13">BULT 1.1</strain>
    </source>
</reference>
<evidence type="ECO:0000256" key="7">
    <source>
        <dbReference type="ARBA" id="ARBA00022842"/>
    </source>
</evidence>
<comment type="catalytic activity">
    <reaction evidence="8">
        <text>L-histidinol phosphate + H2O = L-histidinol + phosphate</text>
        <dbReference type="Rhea" id="RHEA:14465"/>
        <dbReference type="ChEBI" id="CHEBI:15377"/>
        <dbReference type="ChEBI" id="CHEBI:43474"/>
        <dbReference type="ChEBI" id="CHEBI:57699"/>
        <dbReference type="ChEBI" id="CHEBI:57980"/>
        <dbReference type="EC" id="3.1.3.15"/>
    </reaction>
</comment>
<keyword evidence="6 11" id="KW-0378">Hydrolase</keyword>
<comment type="function">
    <text evidence="9">Catalyzes the dephosphorylation of histidinol-phosphate to histidinol, the direct precursor of histidine.</text>
</comment>
<organism evidence="12 13">
    <name type="scientific">Williamsia marianensis</name>
    <dbReference type="NCBI Taxonomy" id="85044"/>
    <lineage>
        <taxon>Bacteria</taxon>
        <taxon>Bacillati</taxon>
        <taxon>Actinomycetota</taxon>
        <taxon>Actinomycetes</taxon>
        <taxon>Mycobacteriales</taxon>
        <taxon>Nocardiaceae</taxon>
        <taxon>Williamsia</taxon>
    </lineage>
</organism>
<comment type="similarity">
    <text evidence="4 11">Belongs to the inositol monophosphatase superfamily.</text>
</comment>
<feature type="binding site" evidence="10">
    <location>
        <position position="91"/>
    </location>
    <ligand>
        <name>Mg(2+)</name>
        <dbReference type="ChEBI" id="CHEBI:18420"/>
        <label>1</label>
        <note>catalytic</note>
    </ligand>
</feature>
<evidence type="ECO:0000256" key="4">
    <source>
        <dbReference type="ARBA" id="ARBA00009759"/>
    </source>
</evidence>
<comment type="caution">
    <text evidence="12">The sequence shown here is derived from an EMBL/GenBank/DDBJ whole genome shotgun (WGS) entry which is preliminary data.</text>
</comment>
<evidence type="ECO:0000256" key="5">
    <source>
        <dbReference type="ARBA" id="ARBA00022723"/>
    </source>
</evidence>
<name>A0A2G3PPS5_WILMA</name>
<dbReference type="InterPro" id="IPR020550">
    <property type="entry name" value="Inositol_monophosphatase_CS"/>
</dbReference>
<dbReference type="GO" id="GO:0006020">
    <property type="term" value="P:inositol metabolic process"/>
    <property type="evidence" value="ECO:0007669"/>
    <property type="project" value="TreeGrafter"/>
</dbReference>
<keyword evidence="7 10" id="KW-0460">Magnesium</keyword>
<evidence type="ECO:0000256" key="11">
    <source>
        <dbReference type="RuleBase" id="RU364068"/>
    </source>
</evidence>
<feature type="binding site" evidence="10">
    <location>
        <position position="217"/>
    </location>
    <ligand>
        <name>Mg(2+)</name>
        <dbReference type="ChEBI" id="CHEBI:18420"/>
        <label>1</label>
        <note>catalytic</note>
    </ligand>
</feature>
<dbReference type="InterPro" id="IPR033942">
    <property type="entry name" value="IMPase"/>
</dbReference>
<dbReference type="GO" id="GO:0008934">
    <property type="term" value="F:inositol monophosphate 1-phosphatase activity"/>
    <property type="evidence" value="ECO:0007669"/>
    <property type="project" value="InterPro"/>
</dbReference>
<dbReference type="CDD" id="cd01639">
    <property type="entry name" value="IMPase"/>
    <property type="match status" value="1"/>
</dbReference>
<evidence type="ECO:0000256" key="6">
    <source>
        <dbReference type="ARBA" id="ARBA00022801"/>
    </source>
</evidence>
<dbReference type="Gene3D" id="3.30.540.10">
    <property type="entry name" value="Fructose-1,6-Bisphosphatase, subunit A, domain 1"/>
    <property type="match status" value="1"/>
</dbReference>
<evidence type="ECO:0000256" key="3">
    <source>
        <dbReference type="ARBA" id="ARBA00004970"/>
    </source>
</evidence>